<dbReference type="Proteomes" id="UP001488838">
    <property type="component" value="Unassembled WGS sequence"/>
</dbReference>
<feature type="compositionally biased region" description="Basic and acidic residues" evidence="3">
    <location>
        <begin position="46"/>
        <end position="58"/>
    </location>
</feature>
<comment type="caution">
    <text evidence="4">The sequence shown here is derived from an EMBL/GenBank/DDBJ whole genome shotgun (WGS) entry which is preliminary data.</text>
</comment>
<reference evidence="4 5" key="1">
    <citation type="journal article" date="2023" name="bioRxiv">
        <title>Conserved and derived expression patterns and positive selection on dental genes reveal complex evolutionary context of ever-growing rodent molars.</title>
        <authorList>
            <person name="Calamari Z.T."/>
            <person name="Song A."/>
            <person name="Cohen E."/>
            <person name="Akter M."/>
            <person name="Roy R.D."/>
            <person name="Hallikas O."/>
            <person name="Christensen M.M."/>
            <person name="Li P."/>
            <person name="Marangoni P."/>
            <person name="Jernvall J."/>
            <person name="Klein O.D."/>
        </authorList>
    </citation>
    <scope>NUCLEOTIDE SEQUENCE [LARGE SCALE GENOMIC DNA]</scope>
    <source>
        <strain evidence="4">V071</strain>
    </source>
</reference>
<proteinExistence type="inferred from homology"/>
<keyword evidence="2" id="KW-0175">Coiled coil</keyword>
<evidence type="ECO:0000256" key="1">
    <source>
        <dbReference type="ARBA" id="ARBA00009550"/>
    </source>
</evidence>
<feature type="compositionally biased region" description="Acidic residues" evidence="3">
    <location>
        <begin position="95"/>
        <end position="109"/>
    </location>
</feature>
<feature type="region of interest" description="Disordered" evidence="3">
    <location>
        <begin position="616"/>
        <end position="688"/>
    </location>
</feature>
<evidence type="ECO:0000256" key="3">
    <source>
        <dbReference type="SAM" id="MobiDB-lite"/>
    </source>
</evidence>
<feature type="compositionally biased region" description="Polar residues" evidence="3">
    <location>
        <begin position="19"/>
        <end position="40"/>
    </location>
</feature>
<dbReference type="EMBL" id="JBBHLL010000055">
    <property type="protein sequence ID" value="KAK7823052.1"/>
    <property type="molecule type" value="Genomic_DNA"/>
</dbReference>
<feature type="compositionally biased region" description="Basic and acidic residues" evidence="3">
    <location>
        <begin position="476"/>
        <end position="489"/>
    </location>
</feature>
<dbReference type="PANTHER" id="PTHR16127:SF10">
    <property type="entry name" value="BETA-TAXILIN"/>
    <property type="match status" value="1"/>
</dbReference>
<feature type="compositionally biased region" description="Basic and acidic residues" evidence="3">
    <location>
        <begin position="529"/>
        <end position="538"/>
    </location>
</feature>
<feature type="region of interest" description="Disordered" evidence="3">
    <location>
        <begin position="529"/>
        <end position="583"/>
    </location>
</feature>
<evidence type="ECO:0000313" key="5">
    <source>
        <dbReference type="Proteomes" id="UP001488838"/>
    </source>
</evidence>
<evidence type="ECO:0000313" key="4">
    <source>
        <dbReference type="EMBL" id="KAK7823052.1"/>
    </source>
</evidence>
<dbReference type="InterPro" id="IPR026183">
    <property type="entry name" value="Taxilin_fam"/>
</dbReference>
<evidence type="ECO:0008006" key="6">
    <source>
        <dbReference type="Google" id="ProtNLM"/>
    </source>
</evidence>
<organism evidence="4 5">
    <name type="scientific">Myodes glareolus</name>
    <name type="common">Bank vole</name>
    <name type="synonym">Clethrionomys glareolus</name>
    <dbReference type="NCBI Taxonomy" id="447135"/>
    <lineage>
        <taxon>Eukaryota</taxon>
        <taxon>Metazoa</taxon>
        <taxon>Chordata</taxon>
        <taxon>Craniata</taxon>
        <taxon>Vertebrata</taxon>
        <taxon>Euteleostomi</taxon>
        <taxon>Mammalia</taxon>
        <taxon>Eutheria</taxon>
        <taxon>Euarchontoglires</taxon>
        <taxon>Glires</taxon>
        <taxon>Rodentia</taxon>
        <taxon>Myomorpha</taxon>
        <taxon>Muroidea</taxon>
        <taxon>Cricetidae</taxon>
        <taxon>Arvicolinae</taxon>
        <taxon>Myodes</taxon>
    </lineage>
</organism>
<dbReference type="AlphaFoldDB" id="A0AAW0J8D5"/>
<dbReference type="PANTHER" id="PTHR16127">
    <property type="entry name" value="TAXILIN"/>
    <property type="match status" value="1"/>
</dbReference>
<name>A0AAW0J8D5_MYOGA</name>
<feature type="compositionally biased region" description="Pro residues" evidence="3">
    <location>
        <begin position="661"/>
        <end position="674"/>
    </location>
</feature>
<keyword evidence="5" id="KW-1185">Reference proteome</keyword>
<accession>A0AAW0J8D5</accession>
<dbReference type="Pfam" id="PF09728">
    <property type="entry name" value="Taxilin"/>
    <property type="match status" value="1"/>
</dbReference>
<feature type="coiled-coil region" evidence="2">
    <location>
        <begin position="321"/>
        <end position="348"/>
    </location>
</feature>
<feature type="region of interest" description="Disordered" evidence="3">
    <location>
        <begin position="1"/>
        <end position="131"/>
    </location>
</feature>
<evidence type="ECO:0000256" key="2">
    <source>
        <dbReference type="SAM" id="Coils"/>
    </source>
</evidence>
<feature type="region of interest" description="Disordered" evidence="3">
    <location>
        <begin position="476"/>
        <end position="508"/>
    </location>
</feature>
<comment type="similarity">
    <text evidence="1">Belongs to the taxilin family.</text>
</comment>
<feature type="coiled-coil region" evidence="2">
    <location>
        <begin position="169"/>
        <end position="295"/>
    </location>
</feature>
<dbReference type="GO" id="GO:0019905">
    <property type="term" value="F:syntaxin binding"/>
    <property type="evidence" value="ECO:0007669"/>
    <property type="project" value="InterPro"/>
</dbReference>
<sequence>METNHPKQLSAEEPKPAGDSSSLNQNGLEKQAGQQPSTSLGAPEETSVHPEKGTHDISEELNQQLEDIINMYGSAASPTGKEGTLETQEQPENTEALDNEDGDCEETSEGADREPSASEEAAIAREPASSKEQKLEKKILKGFGKSALILYIFFQGKEANLLMQNLNKLQTVEEKLDFLFKKYAELLDEHRAEQKKLKLLRKQQAQTQREKDQLQSEHNRAILARSKLESLCRELQRHNKTLKEETLQRAREEEEKRKDITSHFQTTLTDIQTQIEQQSERNMKLCQENTELAEKLKSIIDQYELREEHLDKIFKHRELQQKLVDAKLEQAQEMMQEAEERHRREKEYLLNQAAEWKLQAKVLKEQETVLQSQLTLYSGRFEEFQSTLSKSNEVFATFKQEMDKTTKKMKKLEKDTATWKARFENCNKALLDMIEEKALRAKEYECFVMKIQRLENLCRALQEERKELYKKIREAKMSEKEEQGQHTSDEEPESNVSEDKEIDAEEANSVQNSIKNLSTAFTILHHPESTLDQTEERQPAVIGPQDGSDITPQQPQLTLPNPPAALGSPEPPVGPQDGTNAVCEAAPVSTASCTPAGAELQSQGLSAGNLLDQKLQKPEAKASDQAPALGSLDVVETTVAAPPSPESERVPAAVPGSQPGKQPPPAATEIPPGPSTGFPIEASLDGVD</sequence>
<gene>
    <name evidence="4" type="ORF">U0070_025869</name>
</gene>
<protein>
    <recommendedName>
        <fullName evidence="6">Taxilin beta</fullName>
    </recommendedName>
</protein>